<comment type="caution">
    <text evidence="1">The sequence shown here is derived from an EMBL/GenBank/DDBJ whole genome shotgun (WGS) entry which is preliminary data.</text>
</comment>
<dbReference type="EMBL" id="CM051404">
    <property type="protein sequence ID" value="KAJ4707449.1"/>
    <property type="molecule type" value="Genomic_DNA"/>
</dbReference>
<organism evidence="1 2">
    <name type="scientific">Melia azedarach</name>
    <name type="common">Chinaberry tree</name>
    <dbReference type="NCBI Taxonomy" id="155640"/>
    <lineage>
        <taxon>Eukaryota</taxon>
        <taxon>Viridiplantae</taxon>
        <taxon>Streptophyta</taxon>
        <taxon>Embryophyta</taxon>
        <taxon>Tracheophyta</taxon>
        <taxon>Spermatophyta</taxon>
        <taxon>Magnoliopsida</taxon>
        <taxon>eudicotyledons</taxon>
        <taxon>Gunneridae</taxon>
        <taxon>Pentapetalae</taxon>
        <taxon>rosids</taxon>
        <taxon>malvids</taxon>
        <taxon>Sapindales</taxon>
        <taxon>Meliaceae</taxon>
        <taxon>Melia</taxon>
    </lineage>
</organism>
<proteinExistence type="predicted"/>
<reference evidence="1 2" key="1">
    <citation type="journal article" date="2023" name="Science">
        <title>Complex scaffold remodeling in plant triterpene biosynthesis.</title>
        <authorList>
            <person name="De La Pena R."/>
            <person name="Hodgson H."/>
            <person name="Liu J.C."/>
            <person name="Stephenson M.J."/>
            <person name="Martin A.C."/>
            <person name="Owen C."/>
            <person name="Harkess A."/>
            <person name="Leebens-Mack J."/>
            <person name="Jimenez L.E."/>
            <person name="Osbourn A."/>
            <person name="Sattely E.S."/>
        </authorList>
    </citation>
    <scope>NUCLEOTIDE SEQUENCE [LARGE SCALE GENOMIC DNA]</scope>
    <source>
        <strain evidence="2">cv. JPN11</strain>
        <tissue evidence="1">Leaf</tissue>
    </source>
</reference>
<gene>
    <name evidence="1" type="ORF">OWV82_020969</name>
</gene>
<keyword evidence="2" id="KW-1185">Reference proteome</keyword>
<name>A0ACC1X9W0_MELAZ</name>
<protein>
    <submittedName>
        <fullName evidence="1">RING/FYVE/PHD zinc finger superfamily protein</fullName>
    </submittedName>
</protein>
<evidence type="ECO:0000313" key="1">
    <source>
        <dbReference type="EMBL" id="KAJ4707449.1"/>
    </source>
</evidence>
<dbReference type="Proteomes" id="UP001164539">
    <property type="component" value="Chromosome 11"/>
</dbReference>
<evidence type="ECO:0000313" key="2">
    <source>
        <dbReference type="Proteomes" id="UP001164539"/>
    </source>
</evidence>
<sequence>MSDYLILNADRLVTPPNFTFEHITVPFGEGTSTQPAGNQSGSMTIDVIQEFRFEFPDEEEEISGQKTECRICQDEDFIVKMEAPCACKGTIKEVFDSVENTAEISVVIEQENHNANADNNNNQQQVQEIPPSENPPLLS</sequence>
<accession>A0ACC1X9W0</accession>